<dbReference type="GO" id="GO:0005509">
    <property type="term" value="F:calcium ion binding"/>
    <property type="evidence" value="ECO:0007669"/>
    <property type="project" value="InterPro"/>
</dbReference>
<dbReference type="PROSITE" id="PS01187">
    <property type="entry name" value="EGF_CA"/>
    <property type="match status" value="1"/>
</dbReference>
<dbReference type="GO" id="GO:0006898">
    <property type="term" value="P:receptor-mediated endocytosis"/>
    <property type="evidence" value="ECO:0007669"/>
    <property type="project" value="TreeGrafter"/>
</dbReference>
<evidence type="ECO:0000256" key="13">
    <source>
        <dbReference type="ARBA" id="ARBA00023136"/>
    </source>
</evidence>
<dbReference type="SMART" id="SM00181">
    <property type="entry name" value="EGF"/>
    <property type="match status" value="5"/>
</dbReference>
<evidence type="ECO:0000256" key="16">
    <source>
        <dbReference type="ARBA" id="ARBA00023180"/>
    </source>
</evidence>
<evidence type="ECO:0000256" key="11">
    <source>
        <dbReference type="ARBA" id="ARBA00022837"/>
    </source>
</evidence>
<dbReference type="FunFam" id="4.10.400.10:FF:000030">
    <property type="entry name" value="Sortilin related receptor 1"/>
    <property type="match status" value="1"/>
</dbReference>
<evidence type="ECO:0000256" key="5">
    <source>
        <dbReference type="ARBA" id="ARBA00022525"/>
    </source>
</evidence>
<dbReference type="InterPro" id="IPR023415">
    <property type="entry name" value="LDLR_class-A_CS"/>
</dbReference>
<dbReference type="InterPro" id="IPR036055">
    <property type="entry name" value="LDL_receptor-like_sf"/>
</dbReference>
<feature type="disulfide bond" evidence="17">
    <location>
        <begin position="45"/>
        <end position="63"/>
    </location>
</feature>
<feature type="region of interest" description="Disordered" evidence="19">
    <location>
        <begin position="808"/>
        <end position="835"/>
    </location>
</feature>
<keyword evidence="11" id="KW-0106">Calcium</keyword>
<protein>
    <submittedName>
        <fullName evidence="23">Putative low-density lipoprotein receptor</fullName>
    </submittedName>
</protein>
<evidence type="ECO:0000256" key="4">
    <source>
        <dbReference type="ARBA" id="ARBA00022475"/>
    </source>
</evidence>
<dbReference type="FunFam" id="2.120.10.30:FF:000008">
    <property type="entry name" value="Low-density lipoprotein receptor-related protein 4"/>
    <property type="match status" value="1"/>
</dbReference>
<dbReference type="GO" id="GO:0016324">
    <property type="term" value="C:apical plasma membrane"/>
    <property type="evidence" value="ECO:0007669"/>
    <property type="project" value="TreeGrafter"/>
</dbReference>
<keyword evidence="5" id="KW-0964">Secreted</keyword>
<reference evidence="23" key="1">
    <citation type="journal article" date="2014" name="Insect Biochem. Mol. Biol.">
        <title>An insight into the sialome of the frog biting fly, Corethrella appendiculata.</title>
        <authorList>
            <person name="Ribeiro J.M.C."/>
            <person name="Chagas A.C."/>
            <person name="Pham V.M."/>
            <person name="Lounibos L.P."/>
            <person name="Calvo E."/>
        </authorList>
    </citation>
    <scope>NUCLEOTIDE SEQUENCE</scope>
    <source>
        <tissue evidence="23">Salivary glands</tissue>
    </source>
</reference>
<keyword evidence="14 17" id="KW-1015">Disulfide bond</keyword>
<feature type="disulfide bond" evidence="17">
    <location>
        <begin position="295"/>
        <end position="313"/>
    </location>
</feature>
<dbReference type="FunFam" id="2.10.25.10:FF:000009">
    <property type="entry name" value="Low-density lipoprotein receptor isoform 1"/>
    <property type="match status" value="1"/>
</dbReference>
<keyword evidence="12 20" id="KW-1133">Transmembrane helix</keyword>
<dbReference type="InterPro" id="IPR018097">
    <property type="entry name" value="EGF_Ca-bd_CS"/>
</dbReference>
<organism evidence="23">
    <name type="scientific">Corethrella appendiculata</name>
    <dbReference type="NCBI Taxonomy" id="1370023"/>
    <lineage>
        <taxon>Eukaryota</taxon>
        <taxon>Metazoa</taxon>
        <taxon>Ecdysozoa</taxon>
        <taxon>Arthropoda</taxon>
        <taxon>Hexapoda</taxon>
        <taxon>Insecta</taxon>
        <taxon>Pterygota</taxon>
        <taxon>Neoptera</taxon>
        <taxon>Endopterygota</taxon>
        <taxon>Diptera</taxon>
        <taxon>Nematocera</taxon>
        <taxon>Culicoidea</taxon>
        <taxon>Chaoboridae</taxon>
        <taxon>Corethrella</taxon>
    </lineage>
</organism>
<keyword evidence="4" id="KW-1003">Cell membrane</keyword>
<evidence type="ECO:0000256" key="3">
    <source>
        <dbReference type="ARBA" id="ARBA00009939"/>
    </source>
</evidence>
<dbReference type="InterPro" id="IPR002172">
    <property type="entry name" value="LDrepeatLR_classA_rpt"/>
</dbReference>
<feature type="repeat" description="LDL-receptor class B" evidence="18">
    <location>
        <begin position="495"/>
        <end position="537"/>
    </location>
</feature>
<feature type="disulfide bond" evidence="17">
    <location>
        <begin position="119"/>
        <end position="131"/>
    </location>
</feature>
<dbReference type="InterPro" id="IPR011042">
    <property type="entry name" value="6-blade_b-propeller_TolB-like"/>
</dbReference>
<dbReference type="FunFam" id="4.10.400.10:FF:000004">
    <property type="entry name" value="Low-density lipoprotein receptor-related protein 1"/>
    <property type="match status" value="1"/>
</dbReference>
<dbReference type="SMART" id="SM00135">
    <property type="entry name" value="LY"/>
    <property type="match status" value="5"/>
</dbReference>
<dbReference type="InterPro" id="IPR049883">
    <property type="entry name" value="NOTCH1_EGF-like"/>
</dbReference>
<keyword evidence="13 20" id="KW-0472">Membrane</keyword>
<dbReference type="FunFam" id="4.10.400.10:FF:000002">
    <property type="entry name" value="Low-density lipoprotein receptor-related protein 1"/>
    <property type="match status" value="1"/>
</dbReference>
<dbReference type="PROSITE" id="PS51120">
    <property type="entry name" value="LDLRB"/>
    <property type="match status" value="4"/>
</dbReference>
<accession>U5ER34</accession>
<evidence type="ECO:0000256" key="19">
    <source>
        <dbReference type="SAM" id="MobiDB-lite"/>
    </source>
</evidence>
<dbReference type="SMART" id="SM00179">
    <property type="entry name" value="EGF_CA"/>
    <property type="match status" value="2"/>
</dbReference>
<dbReference type="InterPro" id="IPR051221">
    <property type="entry name" value="LDLR-related"/>
</dbReference>
<dbReference type="SUPFAM" id="SSF57424">
    <property type="entry name" value="LDL receptor-like module"/>
    <property type="match status" value="5"/>
</dbReference>
<evidence type="ECO:0000256" key="1">
    <source>
        <dbReference type="ARBA" id="ARBA00004251"/>
    </source>
</evidence>
<dbReference type="GO" id="GO:0043235">
    <property type="term" value="C:receptor complex"/>
    <property type="evidence" value="ECO:0007669"/>
    <property type="project" value="TreeGrafter"/>
</dbReference>
<feature type="disulfide bond" evidence="17">
    <location>
        <begin position="166"/>
        <end position="184"/>
    </location>
</feature>
<evidence type="ECO:0000256" key="10">
    <source>
        <dbReference type="ARBA" id="ARBA00022737"/>
    </source>
</evidence>
<feature type="disulfide bond" evidence="17">
    <location>
        <begin position="100"/>
        <end position="115"/>
    </location>
</feature>
<sequence>MEKYFWLLGWLTLFIAVSYVNSAIPLQQLGRSSKETSCPDDKFRCKNGRCIPKHWHCDQEKDCNDGSDEDPEKCLKPKECPHSEIMCKTGDRCIPKRWQCDREKDCPDGSDELGCDETCRSDEFTCANGRCIQKRWVCDRDDDCGDNSDELSCPATTCTPIKQFACSENHCITSKWRCDGESDCPDGSDEKGCSTPVPPTSPCLSLEYQCNDRITCINKNWVCDGEKDCPGGDDEMPPNCLNISCREDQFQCKKDNKCIPGHFHCSGKAECSDGSDEVGCNLPPTKCNPKEEFDCGGGMCIPLSKVCDKKPDCPQFQDEPAEKCGRNECLLNNGGCSDLCVDTPAGYYCDCKKGFNLSDNRTCVDINECDEPGSCSQICTNEIGKFKCECMAGYLRDPRDHTKCKATEGHASLLFARRHDIRKISLDHIEMTSIVNDTKSATALDFVFRTGMIFWSDVSEQRIYKAPIDEGSDKTVVVKDQTVTSDGLAVDWIYNHIYFTDVKKATIELTNFDGNMGKILIKEEIEIPRSIALDPIDGWMYWTDWGTSPRIERAGMDGTHRQTIVNYEVKWPNGLTLDLVRKRVYWVDAKLNTIASCNYDGTGRAVILYSADYLRHPFSITTFEDWMYWTDWDKEAVFKANKFSGKDIQPVTAVHMLQHPMTIHVYHPYRQPDGTNHCQAVNGHCSHLCLPAPQITSRSPKISCACPTGLKLMDDNLMCVEDENATTLKPPVKKPTDYHQNQQPGVVNGDSGIVAGIAIVITLAVIIILGVATYLLYRHYVHRNLTSMNFDNPVYRKTTEDQFSLEKNLPNRMYPSTVGEEAQEPLNTPSTNDYV</sequence>
<feature type="chain" id="PRO_5004659597" evidence="21">
    <location>
        <begin position="23"/>
        <end position="835"/>
    </location>
</feature>
<name>U5ER34_9DIPT</name>
<feature type="disulfide bond" evidence="17">
    <location>
        <begin position="138"/>
        <end position="153"/>
    </location>
</feature>
<evidence type="ECO:0000259" key="22">
    <source>
        <dbReference type="PROSITE" id="PS01186"/>
    </source>
</evidence>
<feature type="signal peptide" evidence="21">
    <location>
        <begin position="1"/>
        <end position="22"/>
    </location>
</feature>
<evidence type="ECO:0000256" key="21">
    <source>
        <dbReference type="SAM" id="SignalP"/>
    </source>
</evidence>
<comment type="subcellular location">
    <subcellularLocation>
        <location evidence="1">Cell membrane</location>
        <topology evidence="1">Single-pass type I membrane protein</topology>
    </subcellularLocation>
    <subcellularLocation>
        <location evidence="2">Secreted</location>
    </subcellularLocation>
</comment>
<keyword evidence="6" id="KW-0245">EGF-like domain</keyword>
<keyword evidence="8 20" id="KW-0812">Transmembrane</keyword>
<evidence type="ECO:0000256" key="6">
    <source>
        <dbReference type="ARBA" id="ARBA00022536"/>
    </source>
</evidence>
<dbReference type="PANTHER" id="PTHR22722:SF14">
    <property type="entry name" value="MEGALIN, ISOFORM A"/>
    <property type="match status" value="1"/>
</dbReference>
<dbReference type="Pfam" id="PF14670">
    <property type="entry name" value="FXa_inhibition"/>
    <property type="match status" value="2"/>
</dbReference>
<dbReference type="FunFam" id="4.10.400.10:FF:000015">
    <property type="entry name" value="Low-density lipoprotein receptor-related protein 1"/>
    <property type="match status" value="1"/>
</dbReference>
<evidence type="ECO:0000256" key="12">
    <source>
        <dbReference type="ARBA" id="ARBA00022989"/>
    </source>
</evidence>
<dbReference type="Pfam" id="PF00057">
    <property type="entry name" value="Ldl_recept_a"/>
    <property type="match status" value="7"/>
</dbReference>
<dbReference type="InterPro" id="IPR000742">
    <property type="entry name" value="EGF"/>
</dbReference>
<keyword evidence="16" id="KW-0325">Glycoprotein</keyword>
<keyword evidence="7" id="KW-0254">Endocytosis</keyword>
<dbReference type="InterPro" id="IPR009030">
    <property type="entry name" value="Growth_fac_rcpt_cys_sf"/>
</dbReference>
<dbReference type="Gene3D" id="2.120.10.30">
    <property type="entry name" value="TolB, C-terminal domain"/>
    <property type="match status" value="1"/>
</dbReference>
<dbReference type="GO" id="GO:0042562">
    <property type="term" value="F:hormone binding"/>
    <property type="evidence" value="ECO:0007669"/>
    <property type="project" value="TreeGrafter"/>
</dbReference>
<proteinExistence type="evidence at transcript level"/>
<dbReference type="InterPro" id="IPR001881">
    <property type="entry name" value="EGF-like_Ca-bd_dom"/>
</dbReference>
<evidence type="ECO:0000256" key="14">
    <source>
        <dbReference type="ARBA" id="ARBA00023157"/>
    </source>
</evidence>
<dbReference type="PANTHER" id="PTHR22722">
    <property type="entry name" value="LOW-DENSITY LIPOPROTEIN RECEPTOR-RELATED PROTEIN 2-RELATED"/>
    <property type="match status" value="1"/>
</dbReference>
<keyword evidence="10" id="KW-0677">Repeat</keyword>
<evidence type="ECO:0000313" key="23">
    <source>
        <dbReference type="EMBL" id="JAB56885.1"/>
    </source>
</evidence>
<dbReference type="CDD" id="cd00054">
    <property type="entry name" value="EGF_CA"/>
    <property type="match status" value="1"/>
</dbReference>
<feature type="repeat" description="LDL-receptor class B" evidence="18">
    <location>
        <begin position="538"/>
        <end position="581"/>
    </location>
</feature>
<evidence type="ECO:0000256" key="18">
    <source>
        <dbReference type="PROSITE-ProRule" id="PRU00461"/>
    </source>
</evidence>
<keyword evidence="9 21" id="KW-0732">Signal</keyword>
<keyword evidence="15 23" id="KW-0675">Receptor</keyword>
<dbReference type="InterPro" id="IPR000033">
    <property type="entry name" value="LDLR_classB_rpt"/>
</dbReference>
<dbReference type="EMBL" id="GANO01002986">
    <property type="protein sequence ID" value="JAB56885.1"/>
    <property type="molecule type" value="mRNA"/>
</dbReference>
<dbReference type="SUPFAM" id="SSF57196">
    <property type="entry name" value="EGF/Laminin"/>
    <property type="match status" value="2"/>
</dbReference>
<dbReference type="PRINTS" id="PR00261">
    <property type="entry name" value="LDLRECEPTOR"/>
</dbReference>
<dbReference type="GO" id="GO:0030001">
    <property type="term" value="P:metal ion transport"/>
    <property type="evidence" value="ECO:0007669"/>
    <property type="project" value="UniProtKB-ARBA"/>
</dbReference>
<evidence type="ECO:0000256" key="2">
    <source>
        <dbReference type="ARBA" id="ARBA00004613"/>
    </source>
</evidence>
<dbReference type="CDD" id="cd00112">
    <property type="entry name" value="LDLa"/>
    <property type="match status" value="7"/>
</dbReference>
<comment type="caution">
    <text evidence="17">Lacks conserved residue(s) required for the propagation of feature annotation.</text>
</comment>
<feature type="domain" description="EGF-like" evidence="22">
    <location>
        <begin position="349"/>
        <end position="363"/>
    </location>
</feature>
<feature type="disulfide bond" evidence="17">
    <location>
        <begin position="126"/>
        <end position="144"/>
    </location>
</feature>
<evidence type="ECO:0000256" key="20">
    <source>
        <dbReference type="SAM" id="Phobius"/>
    </source>
</evidence>
<dbReference type="Pfam" id="PF00058">
    <property type="entry name" value="Ldl_recept_b"/>
    <property type="match status" value="3"/>
</dbReference>
<comment type="similarity">
    <text evidence="3">Belongs to the LDLR family.</text>
</comment>
<dbReference type="Gene3D" id="4.10.400.10">
    <property type="entry name" value="Low-density Lipoprotein Receptor"/>
    <property type="match status" value="7"/>
</dbReference>
<feature type="disulfide bond" evidence="17">
    <location>
        <begin position="38"/>
        <end position="50"/>
    </location>
</feature>
<dbReference type="PROSITE" id="PS01186">
    <property type="entry name" value="EGF_2"/>
    <property type="match status" value="1"/>
</dbReference>
<feature type="repeat" description="LDL-receptor class B" evidence="18">
    <location>
        <begin position="582"/>
        <end position="626"/>
    </location>
</feature>
<evidence type="ECO:0000256" key="7">
    <source>
        <dbReference type="ARBA" id="ARBA00022583"/>
    </source>
</evidence>
<keyword evidence="23" id="KW-0449">Lipoprotein</keyword>
<evidence type="ECO:0000256" key="15">
    <source>
        <dbReference type="ARBA" id="ARBA00023170"/>
    </source>
</evidence>
<dbReference type="PROSITE" id="PS50068">
    <property type="entry name" value="LDLRA_2"/>
    <property type="match status" value="7"/>
</dbReference>
<evidence type="ECO:0000256" key="9">
    <source>
        <dbReference type="ARBA" id="ARBA00022729"/>
    </source>
</evidence>
<feature type="disulfide bond" evidence="17">
    <location>
        <begin position="178"/>
        <end position="193"/>
    </location>
</feature>
<dbReference type="PROSITE" id="PS01209">
    <property type="entry name" value="LDLRA_1"/>
    <property type="match status" value="3"/>
</dbReference>
<feature type="transmembrane region" description="Helical" evidence="20">
    <location>
        <begin position="753"/>
        <end position="777"/>
    </location>
</feature>
<dbReference type="Pfam" id="PF07645">
    <property type="entry name" value="EGF_CA"/>
    <property type="match status" value="1"/>
</dbReference>
<dbReference type="SMART" id="SM00192">
    <property type="entry name" value="LDLa"/>
    <property type="match status" value="7"/>
</dbReference>
<feature type="repeat" description="LDL-receptor class B" evidence="18">
    <location>
        <begin position="451"/>
        <end position="494"/>
    </location>
</feature>
<dbReference type="SUPFAM" id="SSF63825">
    <property type="entry name" value="YWTD domain"/>
    <property type="match status" value="1"/>
</dbReference>
<dbReference type="GO" id="GO:0005576">
    <property type="term" value="C:extracellular region"/>
    <property type="evidence" value="ECO:0007669"/>
    <property type="project" value="UniProtKB-SubCell"/>
</dbReference>
<dbReference type="AlphaFoldDB" id="U5ER34"/>
<dbReference type="Gene3D" id="2.10.25.10">
    <property type="entry name" value="Laminin"/>
    <property type="match status" value="3"/>
</dbReference>
<feature type="disulfide bond" evidence="17">
    <location>
        <begin position="265"/>
        <end position="280"/>
    </location>
</feature>
<evidence type="ECO:0000256" key="17">
    <source>
        <dbReference type="PROSITE-ProRule" id="PRU00124"/>
    </source>
</evidence>
<dbReference type="SUPFAM" id="SSF57184">
    <property type="entry name" value="Growth factor receptor domain"/>
    <property type="match status" value="1"/>
</dbReference>
<evidence type="ECO:0000256" key="8">
    <source>
        <dbReference type="ARBA" id="ARBA00022692"/>
    </source>
</evidence>
<feature type="compositionally biased region" description="Polar residues" evidence="19">
    <location>
        <begin position="825"/>
        <end position="835"/>
    </location>
</feature>